<dbReference type="EMBL" id="AP019834">
    <property type="protein sequence ID" value="BBM48353.1"/>
    <property type="molecule type" value="Genomic_DNA"/>
</dbReference>
<name>A0A510KEN1_9FUSO</name>
<dbReference type="Proteomes" id="UP000321397">
    <property type="component" value="Chromosome"/>
</dbReference>
<organism evidence="1 2">
    <name type="scientific">Leptotrichia wadei</name>
    <dbReference type="NCBI Taxonomy" id="157687"/>
    <lineage>
        <taxon>Bacteria</taxon>
        <taxon>Fusobacteriati</taxon>
        <taxon>Fusobacteriota</taxon>
        <taxon>Fusobacteriia</taxon>
        <taxon>Fusobacteriales</taxon>
        <taxon>Leptotrichiaceae</taxon>
        <taxon>Leptotrichia</taxon>
    </lineage>
</organism>
<dbReference type="RefSeq" id="WP_146961775.1">
    <property type="nucleotide sequence ID" value="NZ_AP019834.1"/>
</dbReference>
<evidence type="ECO:0000313" key="1">
    <source>
        <dbReference type="EMBL" id="BBM48353.1"/>
    </source>
</evidence>
<protein>
    <submittedName>
        <fullName evidence="1">Uncharacterized protein</fullName>
    </submittedName>
</protein>
<sequence>MVFMEYITDIKEDVKNYLKSLDYEIVNTDLFLLDNAIQTVKYYICNKTNQKKVPEGLKYVWINRSAAEFLDFKLKLNQLNILGLNFNRIAKEISEGKTKVVFDDTKSTGDKFEVYLANLLTYGEEEILRFRRLVW</sequence>
<accession>A0A510KEN1</accession>
<gene>
    <name evidence="1" type="ORF">JMUB3933_1869</name>
</gene>
<dbReference type="AlphaFoldDB" id="A0A510KEN1"/>
<proteinExistence type="predicted"/>
<evidence type="ECO:0000313" key="2">
    <source>
        <dbReference type="Proteomes" id="UP000321397"/>
    </source>
</evidence>
<reference evidence="1 2" key="1">
    <citation type="submission" date="2019-07" db="EMBL/GenBank/DDBJ databases">
        <title>Complete Genome Sequence of Leptotrichia wadei Strain JMUB3933.</title>
        <authorList>
            <person name="Watanabe S."/>
            <person name="Cui L."/>
        </authorList>
    </citation>
    <scope>NUCLEOTIDE SEQUENCE [LARGE SCALE GENOMIC DNA]</scope>
    <source>
        <strain evidence="1 2">JMUB3933</strain>
    </source>
</reference>